<evidence type="ECO:0000256" key="2">
    <source>
        <dbReference type="ARBA" id="ARBA00022837"/>
    </source>
</evidence>
<evidence type="ECO:0000313" key="5">
    <source>
        <dbReference type="EMBL" id="ACO69165.1"/>
    </source>
</evidence>
<reference evidence="5 6" key="1">
    <citation type="journal article" date="2009" name="Science">
        <title>Green evolution and dynamic adaptations revealed by genomes of the marine picoeukaryotes Micromonas.</title>
        <authorList>
            <person name="Worden A.Z."/>
            <person name="Lee J.H."/>
            <person name="Mock T."/>
            <person name="Rouze P."/>
            <person name="Simmons M.P."/>
            <person name="Aerts A.L."/>
            <person name="Allen A.E."/>
            <person name="Cuvelier M.L."/>
            <person name="Derelle E."/>
            <person name="Everett M.V."/>
            <person name="Foulon E."/>
            <person name="Grimwood J."/>
            <person name="Gundlach H."/>
            <person name="Henrissat B."/>
            <person name="Napoli C."/>
            <person name="McDonald S.M."/>
            <person name="Parker M.S."/>
            <person name="Rombauts S."/>
            <person name="Salamov A."/>
            <person name="Von Dassow P."/>
            <person name="Badger J.H."/>
            <person name="Coutinho P.M."/>
            <person name="Demir E."/>
            <person name="Dubchak I."/>
            <person name="Gentemann C."/>
            <person name="Eikrem W."/>
            <person name="Gready J.E."/>
            <person name="John U."/>
            <person name="Lanier W."/>
            <person name="Lindquist E.A."/>
            <person name="Lucas S."/>
            <person name="Mayer K.F."/>
            <person name="Moreau H."/>
            <person name="Not F."/>
            <person name="Otillar R."/>
            <person name="Panaud O."/>
            <person name="Pangilinan J."/>
            <person name="Paulsen I."/>
            <person name="Piegu B."/>
            <person name="Poliakov A."/>
            <person name="Robbens S."/>
            <person name="Schmutz J."/>
            <person name="Toulza E."/>
            <person name="Wyss T."/>
            <person name="Zelensky A."/>
            <person name="Zhou K."/>
            <person name="Armbrust E.V."/>
            <person name="Bhattacharya D."/>
            <person name="Goodenough U.W."/>
            <person name="Van de Peer Y."/>
            <person name="Grigoriev I.V."/>
        </authorList>
    </citation>
    <scope>NUCLEOTIDE SEQUENCE [LARGE SCALE GENOMIC DNA]</scope>
    <source>
        <strain evidence="6">RCC299 / NOUM17</strain>
    </source>
</reference>
<feature type="compositionally biased region" description="Low complexity" evidence="3">
    <location>
        <begin position="64"/>
        <end position="75"/>
    </location>
</feature>
<dbReference type="GO" id="GO:0001578">
    <property type="term" value="P:microtubule bundle formation"/>
    <property type="evidence" value="ECO:0007669"/>
    <property type="project" value="TreeGrafter"/>
</dbReference>
<dbReference type="InterPro" id="IPR018247">
    <property type="entry name" value="EF_Hand_1_Ca_BS"/>
</dbReference>
<dbReference type="AlphaFoldDB" id="C1FFY9"/>
<feature type="compositionally biased region" description="Low complexity" evidence="3">
    <location>
        <begin position="40"/>
        <end position="50"/>
    </location>
</feature>
<evidence type="ECO:0000256" key="3">
    <source>
        <dbReference type="SAM" id="MobiDB-lite"/>
    </source>
</evidence>
<feature type="domain" description="EF-hand" evidence="4">
    <location>
        <begin position="130"/>
        <end position="165"/>
    </location>
</feature>
<dbReference type="SMART" id="SM00054">
    <property type="entry name" value="EFh"/>
    <property type="match status" value="3"/>
</dbReference>
<feature type="domain" description="EF-hand" evidence="4">
    <location>
        <begin position="180"/>
        <end position="208"/>
    </location>
</feature>
<feature type="compositionally biased region" description="Acidic residues" evidence="3">
    <location>
        <begin position="15"/>
        <end position="27"/>
    </location>
</feature>
<gene>
    <name evidence="5" type="ORF">MICPUN_104914</name>
</gene>
<dbReference type="Proteomes" id="UP000002009">
    <property type="component" value="Chromosome 8"/>
</dbReference>
<sequence length="582" mass="64870">MKAAQGGKSKSQAEDQPEDEEEEEEEAGFGIRGDVEDIEPPAAFAAFANEEAADPVDPDEAADPLEPTEPADAAEQAGPGIEMSKKAANLAKLMKKRAKKGHDMKSWDTKDAIDKIGQSAVPKSMVQESGKGMTIKELFKRYDVDNSGGLDQEELKQVMKDLEVMPSGITEEEAAYTLGEYFKLADENSDGIISWEEFALFYRDLQEVKKSDLDHVPVTVPKKYRNSKEFLEIFVKHCSFGAGQKRVEEMASKSFLKCLNEVDVIDNKQLTEAMVDQVFTKFVKDHPRKRLTYNKFLDALAQICSYKDLDFDDIAGYIHDEGGPKVTGSQGPATMRKTGLPDRSGGSGDDRPKAGTQKLPKKAAPAKEKSRINVLKSGSGKAELTARNVFDKFDDDGQGQIDRVEFKQVCIFLGLDKEEGFDFEEEFDTANKSDTGMISWNEFNVWFNGLKGKAVTKVEKVSSELVNDKEFKTLFEEWANFGIPTKKQKKVAEMQSAGLNKMLMKTGLKKPGIEHAWMDNVFKKHAEKPNAKVMKYRPFLDCLAEIAATDKKKLDDFVKAIKEHGSPKAKATEVDHLGRPIR</sequence>
<evidence type="ECO:0000259" key="4">
    <source>
        <dbReference type="PROSITE" id="PS50222"/>
    </source>
</evidence>
<dbReference type="GO" id="GO:0046785">
    <property type="term" value="P:microtubule polymerization"/>
    <property type="evidence" value="ECO:0007669"/>
    <property type="project" value="InterPro"/>
</dbReference>
<accession>C1FFY9</accession>
<dbReference type="Pfam" id="PF13202">
    <property type="entry name" value="EF-hand_5"/>
    <property type="match status" value="1"/>
</dbReference>
<keyword evidence="6" id="KW-1185">Reference proteome</keyword>
<keyword evidence="2" id="KW-0106">Calcium</keyword>
<dbReference type="PANTHER" id="PTHR12932">
    <property type="entry name" value="P25 ALPHA-RELATED"/>
    <property type="match status" value="1"/>
</dbReference>
<feature type="domain" description="EF-hand" evidence="4">
    <location>
        <begin position="381"/>
        <end position="416"/>
    </location>
</feature>
<evidence type="ECO:0000256" key="1">
    <source>
        <dbReference type="ARBA" id="ARBA00010994"/>
    </source>
</evidence>
<feature type="region of interest" description="Disordered" evidence="3">
    <location>
        <begin position="1"/>
        <end position="82"/>
    </location>
</feature>
<dbReference type="GO" id="GO:0005874">
    <property type="term" value="C:microtubule"/>
    <property type="evidence" value="ECO:0007669"/>
    <property type="project" value="TreeGrafter"/>
</dbReference>
<dbReference type="KEGG" id="mis:MICPUN_104914"/>
<dbReference type="GO" id="GO:0005509">
    <property type="term" value="F:calcium ion binding"/>
    <property type="evidence" value="ECO:0007669"/>
    <property type="project" value="InterPro"/>
</dbReference>
<dbReference type="PANTHER" id="PTHR12932:SF9">
    <property type="entry name" value="TUBULIN POLYMERIZATION-PROMOTING PROTEIN HOMOLOG"/>
    <property type="match status" value="1"/>
</dbReference>
<feature type="compositionally biased region" description="Acidic residues" evidence="3">
    <location>
        <begin position="51"/>
        <end position="63"/>
    </location>
</feature>
<dbReference type="PROSITE" id="PS50222">
    <property type="entry name" value="EF_HAND_2"/>
    <property type="match status" value="4"/>
</dbReference>
<dbReference type="Pfam" id="PF13499">
    <property type="entry name" value="EF-hand_7"/>
    <property type="match status" value="1"/>
</dbReference>
<dbReference type="SUPFAM" id="SSF47473">
    <property type="entry name" value="EF-hand"/>
    <property type="match status" value="3"/>
</dbReference>
<dbReference type="GO" id="GO:0015631">
    <property type="term" value="F:tubulin binding"/>
    <property type="evidence" value="ECO:0007669"/>
    <property type="project" value="InterPro"/>
</dbReference>
<dbReference type="EMBL" id="CP001575">
    <property type="protein sequence ID" value="ACO69165.1"/>
    <property type="molecule type" value="Genomic_DNA"/>
</dbReference>
<feature type="domain" description="EF-hand" evidence="4">
    <location>
        <begin position="418"/>
        <end position="453"/>
    </location>
</feature>
<protein>
    <recommendedName>
        <fullName evidence="4">EF-hand domain-containing protein</fullName>
    </recommendedName>
</protein>
<dbReference type="PROSITE" id="PS00018">
    <property type="entry name" value="EF_HAND_1"/>
    <property type="match status" value="1"/>
</dbReference>
<dbReference type="OrthoDB" id="548799at2759"/>
<dbReference type="InParanoid" id="C1FFY9"/>
<feature type="region of interest" description="Disordered" evidence="3">
    <location>
        <begin position="322"/>
        <end position="370"/>
    </location>
</feature>
<dbReference type="Gene3D" id="1.10.238.10">
    <property type="entry name" value="EF-hand"/>
    <property type="match status" value="4"/>
</dbReference>
<dbReference type="GeneID" id="8245830"/>
<dbReference type="GO" id="GO:0032273">
    <property type="term" value="P:positive regulation of protein polymerization"/>
    <property type="evidence" value="ECO:0007669"/>
    <property type="project" value="TreeGrafter"/>
</dbReference>
<evidence type="ECO:0000313" key="6">
    <source>
        <dbReference type="Proteomes" id="UP000002009"/>
    </source>
</evidence>
<dbReference type="Pfam" id="PF05517">
    <property type="entry name" value="p25-alpha"/>
    <property type="match status" value="2"/>
</dbReference>
<dbReference type="InterPro" id="IPR011992">
    <property type="entry name" value="EF-hand-dom_pair"/>
</dbReference>
<dbReference type="InterPro" id="IPR002048">
    <property type="entry name" value="EF_hand_dom"/>
</dbReference>
<dbReference type="InterPro" id="IPR008907">
    <property type="entry name" value="TPP/p25"/>
</dbReference>
<dbReference type="RefSeq" id="XP_002507907.1">
    <property type="nucleotide sequence ID" value="XM_002507861.1"/>
</dbReference>
<name>C1FFY9_MICCC</name>
<comment type="similarity">
    <text evidence="1">Belongs to the TPPP family.</text>
</comment>
<organism evidence="5 6">
    <name type="scientific">Micromonas commoda (strain RCC299 / NOUM17 / CCMP2709)</name>
    <name type="common">Picoplanktonic green alga</name>
    <dbReference type="NCBI Taxonomy" id="296587"/>
    <lineage>
        <taxon>Eukaryota</taxon>
        <taxon>Viridiplantae</taxon>
        <taxon>Chlorophyta</taxon>
        <taxon>Mamiellophyceae</taxon>
        <taxon>Mamiellales</taxon>
        <taxon>Mamiellaceae</taxon>
        <taxon>Micromonas</taxon>
    </lineage>
</organism>
<proteinExistence type="inferred from homology"/>